<evidence type="ECO:0000256" key="1">
    <source>
        <dbReference type="SAM" id="Coils"/>
    </source>
</evidence>
<sequence>MSMDFADAIVYPKVLLAMLEEAQEHNKELQTLLAEAESSRDEWRNIANQVVYTEHDDYKHIHRNPLDRCERCVAHEAFHEQVNREDNP</sequence>
<reference evidence="2" key="1">
    <citation type="submission" date="2020-04" db="EMBL/GenBank/DDBJ databases">
        <authorList>
            <person name="Chiriac C."/>
            <person name="Salcher M."/>
            <person name="Ghai R."/>
            <person name="Kavagutti S V."/>
        </authorList>
    </citation>
    <scope>NUCLEOTIDE SEQUENCE</scope>
</reference>
<proteinExistence type="predicted"/>
<keyword evidence="1" id="KW-0175">Coiled coil</keyword>
<dbReference type="EMBL" id="LR796492">
    <property type="protein sequence ID" value="CAB4147608.1"/>
    <property type="molecule type" value="Genomic_DNA"/>
</dbReference>
<evidence type="ECO:0000313" key="2">
    <source>
        <dbReference type="EMBL" id="CAB4147608.1"/>
    </source>
</evidence>
<organism evidence="2">
    <name type="scientific">uncultured Caudovirales phage</name>
    <dbReference type="NCBI Taxonomy" id="2100421"/>
    <lineage>
        <taxon>Viruses</taxon>
        <taxon>Duplodnaviria</taxon>
        <taxon>Heunggongvirae</taxon>
        <taxon>Uroviricota</taxon>
        <taxon>Caudoviricetes</taxon>
        <taxon>Peduoviridae</taxon>
        <taxon>Maltschvirus</taxon>
        <taxon>Maltschvirus maltsch</taxon>
    </lineage>
</organism>
<name>A0A6J5MLW0_9CAUD</name>
<feature type="coiled-coil region" evidence="1">
    <location>
        <begin position="15"/>
        <end position="46"/>
    </location>
</feature>
<accession>A0A6J5MLW0</accession>
<gene>
    <name evidence="2" type="ORF">UFOVP519_36</name>
</gene>
<protein>
    <submittedName>
        <fullName evidence="2">Uncharacterized protein</fullName>
    </submittedName>
</protein>